<reference evidence="11 12" key="1">
    <citation type="submission" date="2016-11" db="EMBL/GenBank/DDBJ databases">
        <title>Whole Genome Sequencing of Mucilaginibacter polytrichastri RG4-7(T) isolated from the moss sample.</title>
        <authorList>
            <person name="Li Y."/>
        </authorList>
    </citation>
    <scope>NUCLEOTIDE SEQUENCE [LARGE SCALE GENOMIC DNA]</scope>
    <source>
        <strain evidence="11 12">RG4-7</strain>
    </source>
</reference>
<evidence type="ECO:0000256" key="10">
    <source>
        <dbReference type="ARBA" id="ARBA00044991"/>
    </source>
</evidence>
<keyword evidence="7" id="KW-0119">Carbohydrate metabolism</keyword>
<dbReference type="EC" id="5.4.2.6" evidence="9"/>
<dbReference type="Proteomes" id="UP000186720">
    <property type="component" value="Unassembled WGS sequence"/>
</dbReference>
<dbReference type="PANTHER" id="PTHR46193:SF18">
    <property type="entry name" value="HEXITOL PHOSPHATASE B"/>
    <property type="match status" value="1"/>
</dbReference>
<keyword evidence="5" id="KW-0460">Magnesium</keyword>
<dbReference type="SFLD" id="SFLDG01129">
    <property type="entry name" value="C1.5:_HAD__Beta-PGM__Phosphata"/>
    <property type="match status" value="1"/>
</dbReference>
<dbReference type="InterPro" id="IPR036412">
    <property type="entry name" value="HAD-like_sf"/>
</dbReference>
<evidence type="ECO:0000256" key="7">
    <source>
        <dbReference type="ARBA" id="ARBA00023277"/>
    </source>
</evidence>
<dbReference type="SUPFAM" id="SSF56784">
    <property type="entry name" value="HAD-like"/>
    <property type="match status" value="1"/>
</dbReference>
<evidence type="ECO:0000256" key="1">
    <source>
        <dbReference type="ARBA" id="ARBA00001946"/>
    </source>
</evidence>
<dbReference type="Gene3D" id="1.10.150.240">
    <property type="entry name" value="Putative phosphatase, domain 2"/>
    <property type="match status" value="1"/>
</dbReference>
<dbReference type="NCBIfam" id="TIGR02009">
    <property type="entry name" value="PGMB-YQAB-SF"/>
    <property type="match status" value="1"/>
</dbReference>
<dbReference type="OrthoDB" id="9797743at2"/>
<dbReference type="Gene3D" id="3.40.50.1000">
    <property type="entry name" value="HAD superfamily/HAD-like"/>
    <property type="match status" value="1"/>
</dbReference>
<name>A0A1Q6A1S3_9SPHI</name>
<proteinExistence type="inferred from homology"/>
<dbReference type="GO" id="GO:0008801">
    <property type="term" value="F:beta-phosphoglucomutase activity"/>
    <property type="evidence" value="ECO:0007669"/>
    <property type="project" value="UniProtKB-EC"/>
</dbReference>
<dbReference type="RefSeq" id="WP_074490479.1">
    <property type="nucleotide sequence ID" value="NZ_FPAM01000020.1"/>
</dbReference>
<dbReference type="SFLD" id="SFLDS00003">
    <property type="entry name" value="Haloacid_Dehalogenase"/>
    <property type="match status" value="1"/>
</dbReference>
<organism evidence="11 12">
    <name type="scientific">Mucilaginibacter polytrichastri</name>
    <dbReference type="NCBI Taxonomy" id="1302689"/>
    <lineage>
        <taxon>Bacteria</taxon>
        <taxon>Pseudomonadati</taxon>
        <taxon>Bacteroidota</taxon>
        <taxon>Sphingobacteriia</taxon>
        <taxon>Sphingobacteriales</taxon>
        <taxon>Sphingobacteriaceae</taxon>
        <taxon>Mucilaginibacter</taxon>
    </lineage>
</organism>
<dbReference type="InterPro" id="IPR051600">
    <property type="entry name" value="Beta-PGM-like"/>
</dbReference>
<comment type="caution">
    <text evidence="11">The sequence shown here is derived from an EMBL/GenBank/DDBJ whole genome shotgun (WGS) entry which is preliminary data.</text>
</comment>
<accession>A0A1Q6A1S3</accession>
<dbReference type="AlphaFoldDB" id="A0A1Q6A1S3"/>
<evidence type="ECO:0000313" key="11">
    <source>
        <dbReference type="EMBL" id="OKS87948.1"/>
    </source>
</evidence>
<keyword evidence="3" id="KW-0597">Phosphoprotein</keyword>
<keyword evidence="12" id="KW-1185">Reference proteome</keyword>
<dbReference type="EMBL" id="MPPL01000001">
    <property type="protein sequence ID" value="OKS87948.1"/>
    <property type="molecule type" value="Genomic_DNA"/>
</dbReference>
<dbReference type="InterPro" id="IPR006439">
    <property type="entry name" value="HAD-SF_hydro_IA"/>
</dbReference>
<comment type="catalytic activity">
    <reaction evidence="8">
        <text>beta-D-glucose 1-phosphate = beta-D-glucose 6-phosphate</text>
        <dbReference type="Rhea" id="RHEA:20113"/>
        <dbReference type="ChEBI" id="CHEBI:57684"/>
        <dbReference type="ChEBI" id="CHEBI:58247"/>
        <dbReference type="EC" id="5.4.2.6"/>
    </reaction>
</comment>
<dbReference type="InterPro" id="IPR023214">
    <property type="entry name" value="HAD_sf"/>
</dbReference>
<evidence type="ECO:0000313" key="12">
    <source>
        <dbReference type="Proteomes" id="UP000186720"/>
    </source>
</evidence>
<dbReference type="InterPro" id="IPR010976">
    <property type="entry name" value="B-phosphoglucomutase_hydrolase"/>
</dbReference>
<dbReference type="InterPro" id="IPR023198">
    <property type="entry name" value="PGP-like_dom2"/>
</dbReference>
<comment type="similarity">
    <text evidence="2">Belongs to the HAD-like hydrolase superfamily. CbbY/CbbZ/Gph/YieH family.</text>
</comment>
<protein>
    <recommendedName>
        <fullName evidence="10">Beta-phosphoglucomutase</fullName>
        <ecNumber evidence="9">5.4.2.6</ecNumber>
    </recommendedName>
</protein>
<dbReference type="PRINTS" id="PR00413">
    <property type="entry name" value="HADHALOGNASE"/>
</dbReference>
<dbReference type="InterPro" id="IPR041492">
    <property type="entry name" value="HAD_2"/>
</dbReference>
<evidence type="ECO:0000256" key="5">
    <source>
        <dbReference type="ARBA" id="ARBA00022842"/>
    </source>
</evidence>
<evidence type="ECO:0000256" key="4">
    <source>
        <dbReference type="ARBA" id="ARBA00022723"/>
    </source>
</evidence>
<evidence type="ECO:0000256" key="8">
    <source>
        <dbReference type="ARBA" id="ARBA00044926"/>
    </source>
</evidence>
<sequence>MRKFAAIFDMDGTLIDNNVYHFKAYQQLFETHGLPALSQQLFNEQLSGVPGLMGLHHILDGQFNDDELKAMFEEKNELYKKLYAPFIKPITGLEHFLAELKDAGVIMAVATSASRGNVDYVFGHLNIRQYFDAIVDNTGLTRGKPDPEIFLKAATALNMQPADCVVFEDSISGVKAANSAGMKVVAITTTHKPGELKPVDILINDYTDIDLNKLAALFDDKR</sequence>
<keyword evidence="4" id="KW-0479">Metal-binding</keyword>
<comment type="cofactor">
    <cofactor evidence="1">
        <name>Mg(2+)</name>
        <dbReference type="ChEBI" id="CHEBI:18420"/>
    </cofactor>
</comment>
<dbReference type="PANTHER" id="PTHR46193">
    <property type="entry name" value="6-PHOSPHOGLUCONATE PHOSPHATASE"/>
    <property type="match status" value="1"/>
</dbReference>
<evidence type="ECO:0000256" key="6">
    <source>
        <dbReference type="ARBA" id="ARBA00023235"/>
    </source>
</evidence>
<evidence type="ECO:0000256" key="2">
    <source>
        <dbReference type="ARBA" id="ARBA00006171"/>
    </source>
</evidence>
<dbReference type="Pfam" id="PF13419">
    <property type="entry name" value="HAD_2"/>
    <property type="match status" value="1"/>
</dbReference>
<dbReference type="SFLD" id="SFLDG01135">
    <property type="entry name" value="C1.5.6:_HAD__Beta-PGM__Phospha"/>
    <property type="match status" value="1"/>
</dbReference>
<dbReference type="NCBIfam" id="TIGR01509">
    <property type="entry name" value="HAD-SF-IA-v3"/>
    <property type="match status" value="1"/>
</dbReference>
<evidence type="ECO:0000256" key="3">
    <source>
        <dbReference type="ARBA" id="ARBA00022553"/>
    </source>
</evidence>
<dbReference type="GO" id="GO:0046872">
    <property type="term" value="F:metal ion binding"/>
    <property type="evidence" value="ECO:0007669"/>
    <property type="project" value="UniProtKB-KW"/>
</dbReference>
<gene>
    <name evidence="11" type="ORF">RG47T_3412</name>
</gene>
<evidence type="ECO:0000256" key="9">
    <source>
        <dbReference type="ARBA" id="ARBA00044968"/>
    </source>
</evidence>
<dbReference type="STRING" id="1302689.RG47T_3412"/>
<keyword evidence="6" id="KW-0413">Isomerase</keyword>